<sequence length="420" mass="46281">FDDCCSRCKTNDAVVYDYVTKKISCSDCGLEFGLLTSDLETSRNPSSHPISVANTEPNNASSSSSDGDILKNLGFDPLAVATTQQSNAPSDDATIIASMSARYRFLLATVKVRHWSSRKYDKANIQGLVPISVKDSTHVDGFLKMWGFDDCCSRYQTSDGFMYNHVTKNASPSSDDNLQKLGFDLDVGTTQQSNASFDDATVIASMSDRLSLLATVKNQATEISEQIKGQINIPNVRFAASIYIACRQNGMALSIKDISSVADGAKQSKITSAVRSVVDKLGLPPQLMHIRAAEFAKRYSTDLQMNSQAIKAAEEAAERCTDHVNRYLHSLGSFWNFRCNNPDSTYCRSRAPSSVAATVVYIISQLSYEKKLLKVADIRDATGLHENTIKGTYKDLYPYLSRIIPTWFANANDLKRLRSP</sequence>
<dbReference type="PANTHER" id="PTHR11618">
    <property type="entry name" value="TRANSCRIPTION INITIATION FACTOR IIB-RELATED"/>
    <property type="match status" value="1"/>
</dbReference>
<evidence type="ECO:0000259" key="4">
    <source>
        <dbReference type="Pfam" id="PF00382"/>
    </source>
</evidence>
<evidence type="ECO:0000313" key="6">
    <source>
        <dbReference type="Proteomes" id="UP000694005"/>
    </source>
</evidence>
<feature type="region of interest" description="Disordered" evidence="3">
    <location>
        <begin position="43"/>
        <end position="66"/>
    </location>
</feature>
<organism evidence="5 6">
    <name type="scientific">Brassica campestris</name>
    <name type="common">Field mustard</name>
    <dbReference type="NCBI Taxonomy" id="3711"/>
    <lineage>
        <taxon>Eukaryota</taxon>
        <taxon>Viridiplantae</taxon>
        <taxon>Streptophyta</taxon>
        <taxon>Embryophyta</taxon>
        <taxon>Tracheophyta</taxon>
        <taxon>Spermatophyta</taxon>
        <taxon>Magnoliopsida</taxon>
        <taxon>eudicotyledons</taxon>
        <taxon>Gunneridae</taxon>
        <taxon>Pentapetalae</taxon>
        <taxon>rosids</taxon>
        <taxon>malvids</taxon>
        <taxon>Brassicales</taxon>
        <taxon>Brassicaceae</taxon>
        <taxon>Brassiceae</taxon>
        <taxon>Brassica</taxon>
    </lineage>
</organism>
<dbReference type="Proteomes" id="UP000694005">
    <property type="component" value="Chromosome A04"/>
</dbReference>
<dbReference type="GO" id="GO:0017025">
    <property type="term" value="F:TBP-class protein binding"/>
    <property type="evidence" value="ECO:0007669"/>
    <property type="project" value="InterPro"/>
</dbReference>
<feature type="domain" description="Transcription factor TFIIB cyclin-like" evidence="4">
    <location>
        <begin position="200"/>
        <end position="262"/>
    </location>
</feature>
<name>A0A8D9HTB7_BRACM</name>
<dbReference type="PRINTS" id="PR00685">
    <property type="entry name" value="TIFACTORIIB"/>
</dbReference>
<dbReference type="Pfam" id="PF00382">
    <property type="entry name" value="TFIIB"/>
    <property type="match status" value="1"/>
</dbReference>
<evidence type="ECO:0000256" key="3">
    <source>
        <dbReference type="SAM" id="MobiDB-lite"/>
    </source>
</evidence>
<protein>
    <recommendedName>
        <fullName evidence="4">Transcription factor TFIIB cyclin-like domain-containing protein</fullName>
    </recommendedName>
</protein>
<dbReference type="InterPro" id="IPR036915">
    <property type="entry name" value="Cyclin-like_sf"/>
</dbReference>
<proteinExistence type="predicted"/>
<evidence type="ECO:0000256" key="2">
    <source>
        <dbReference type="ARBA" id="ARBA00023163"/>
    </source>
</evidence>
<dbReference type="SUPFAM" id="SSF47954">
    <property type="entry name" value="Cyclin-like"/>
    <property type="match status" value="2"/>
</dbReference>
<dbReference type="GO" id="GO:0070897">
    <property type="term" value="P:transcription preinitiation complex assembly"/>
    <property type="evidence" value="ECO:0007669"/>
    <property type="project" value="InterPro"/>
</dbReference>
<dbReference type="InterPro" id="IPR013150">
    <property type="entry name" value="TFIIB_cyclin"/>
</dbReference>
<accession>A0A8D9HTB7</accession>
<feature type="non-terminal residue" evidence="5">
    <location>
        <position position="1"/>
    </location>
</feature>
<keyword evidence="1" id="KW-0805">Transcription regulation</keyword>
<reference evidence="5 6" key="1">
    <citation type="submission" date="2021-07" db="EMBL/GenBank/DDBJ databases">
        <authorList>
            <consortium name="Genoscope - CEA"/>
            <person name="William W."/>
        </authorList>
    </citation>
    <scope>NUCLEOTIDE SEQUENCE [LARGE SCALE GENOMIC DNA]</scope>
</reference>
<dbReference type="Gene3D" id="1.10.472.10">
    <property type="entry name" value="Cyclin-like"/>
    <property type="match status" value="2"/>
</dbReference>
<dbReference type="InterPro" id="IPR000812">
    <property type="entry name" value="TFIIB"/>
</dbReference>
<dbReference type="PANTHER" id="PTHR11618:SF79">
    <property type="entry name" value="CYCLIN FAMILY PROTEIN"/>
    <property type="match status" value="1"/>
</dbReference>
<keyword evidence="2" id="KW-0804">Transcription</keyword>
<evidence type="ECO:0000256" key="1">
    <source>
        <dbReference type="ARBA" id="ARBA00023015"/>
    </source>
</evidence>
<dbReference type="AlphaFoldDB" id="A0A8D9HTB7"/>
<gene>
    <name evidence="5" type="ORF">BRAPAZ1V2_A04P03470.2</name>
</gene>
<evidence type="ECO:0000313" key="5">
    <source>
        <dbReference type="EMBL" id="CAG7905446.1"/>
    </source>
</evidence>
<dbReference type="EMBL" id="LS974620">
    <property type="protein sequence ID" value="CAG7905446.1"/>
    <property type="molecule type" value="Genomic_DNA"/>
</dbReference>
<dbReference type="Gramene" id="A04p03470.2_BraZ1">
    <property type="protein sequence ID" value="A04p03470.2_BraZ1.CDS"/>
    <property type="gene ID" value="A04g03470.2_BraZ1"/>
</dbReference>